<keyword evidence="1" id="KW-1133">Transmembrane helix</keyword>
<dbReference type="InterPro" id="IPR028000">
    <property type="entry name" value="Pma1"/>
</dbReference>
<dbReference type="Pfam" id="PF14610">
    <property type="entry name" value="Psg1"/>
    <property type="match status" value="1"/>
</dbReference>
<keyword evidence="1" id="KW-0812">Transmembrane</keyword>
<feature type="transmembrane region" description="Helical" evidence="1">
    <location>
        <begin position="102"/>
        <end position="127"/>
    </location>
</feature>
<accession>A0A1E4TWU3</accession>
<dbReference type="OrthoDB" id="4084551at2759"/>
<protein>
    <submittedName>
        <fullName evidence="2">Uncharacterized protein</fullName>
    </submittedName>
</protein>
<organism evidence="2 3">
    <name type="scientific">Pachysolen tannophilus NRRL Y-2460</name>
    <dbReference type="NCBI Taxonomy" id="669874"/>
    <lineage>
        <taxon>Eukaryota</taxon>
        <taxon>Fungi</taxon>
        <taxon>Dikarya</taxon>
        <taxon>Ascomycota</taxon>
        <taxon>Saccharomycotina</taxon>
        <taxon>Pichiomycetes</taxon>
        <taxon>Pachysolenaceae</taxon>
        <taxon>Pachysolen</taxon>
    </lineage>
</organism>
<evidence type="ECO:0000313" key="2">
    <source>
        <dbReference type="EMBL" id="ODV96199.1"/>
    </source>
</evidence>
<name>A0A1E4TWU3_PACTA</name>
<evidence type="ECO:0000256" key="1">
    <source>
        <dbReference type="SAM" id="Phobius"/>
    </source>
</evidence>
<dbReference type="EMBL" id="KV454013">
    <property type="protein sequence ID" value="ODV96199.1"/>
    <property type="molecule type" value="Genomic_DNA"/>
</dbReference>
<keyword evidence="3" id="KW-1185">Reference proteome</keyword>
<sequence>MKKREFMKFTNKGELPGTFFTSDWILNRDGFFPLEIQESWLKGEFHKKVLITIQPNTIPDEEFDLLNSNGTVVNFQKGSIVAKTTKEMKAIEDEGGANSDNIYYVMMATPTCVLISVAGMYLFVFVMRKNRDFSKIKENYLKKRKKNKKEYSKLPQYKSDVELKRLD</sequence>
<dbReference type="Proteomes" id="UP000094236">
    <property type="component" value="Unassembled WGS sequence"/>
</dbReference>
<reference evidence="3" key="1">
    <citation type="submission" date="2016-05" db="EMBL/GenBank/DDBJ databases">
        <title>Comparative genomics of biotechnologically important yeasts.</title>
        <authorList>
            <consortium name="DOE Joint Genome Institute"/>
            <person name="Riley R."/>
            <person name="Haridas S."/>
            <person name="Wolfe K.H."/>
            <person name="Lopes M.R."/>
            <person name="Hittinger C.T."/>
            <person name="Goker M."/>
            <person name="Salamov A."/>
            <person name="Wisecaver J."/>
            <person name="Long T.M."/>
            <person name="Aerts A.L."/>
            <person name="Barry K."/>
            <person name="Choi C."/>
            <person name="Clum A."/>
            <person name="Coughlan A.Y."/>
            <person name="Deshpande S."/>
            <person name="Douglass A.P."/>
            <person name="Hanson S.J."/>
            <person name="Klenk H.-P."/>
            <person name="Labutti K."/>
            <person name="Lapidus A."/>
            <person name="Lindquist E."/>
            <person name="Lipzen A."/>
            <person name="Meier-Kolthoff J.P."/>
            <person name="Ohm R.A."/>
            <person name="Otillar R.P."/>
            <person name="Pangilinan J."/>
            <person name="Peng Y."/>
            <person name="Rokas A."/>
            <person name="Rosa C.A."/>
            <person name="Scheuner C."/>
            <person name="Sibirny A.A."/>
            <person name="Slot J.C."/>
            <person name="Stielow J.B."/>
            <person name="Sun H."/>
            <person name="Kurtzman C.P."/>
            <person name="Blackwell M."/>
            <person name="Grigoriev I.V."/>
            <person name="Jeffries T.W."/>
        </authorList>
    </citation>
    <scope>NUCLEOTIDE SEQUENCE [LARGE SCALE GENOMIC DNA]</scope>
    <source>
        <strain evidence="3">NRRL Y-2460</strain>
    </source>
</reference>
<dbReference type="AlphaFoldDB" id="A0A1E4TWU3"/>
<evidence type="ECO:0000313" key="3">
    <source>
        <dbReference type="Proteomes" id="UP000094236"/>
    </source>
</evidence>
<keyword evidence="1" id="KW-0472">Membrane</keyword>
<proteinExistence type="predicted"/>
<gene>
    <name evidence="2" type="ORF">PACTADRAFT_33377</name>
</gene>